<reference evidence="1" key="2">
    <citation type="journal article" date="2017" name="Genome Announc.">
        <title>High-Quality Draft Genome Sequence of Burkholderia contaminans CH-1, a Gram-Negative Bacterium That Metabolizes 2-Azahypoxanthine, a Plant Growth-Regulating Compound.</title>
        <authorList>
            <person name="Choi J.-H."/>
            <person name="Sugiura H."/>
            <person name="Moriuchi R."/>
            <person name="Kawagishi H."/>
            <person name="Dohra H."/>
        </authorList>
    </citation>
    <scope>NUCLEOTIDE SEQUENCE</scope>
    <source>
        <strain evidence="1">CH-1</strain>
        <plasmid evidence="1">pBC453</plasmid>
    </source>
</reference>
<protein>
    <submittedName>
        <fullName evidence="1">Uncharacterized protein</fullName>
    </submittedName>
</protein>
<sequence length="58" mass="6215">MEALLGGELGTRCGHRVLVESKVTLEEIAGVALNARIPDILNSKISREENRVSPTVAT</sequence>
<reference evidence="1" key="1">
    <citation type="journal article" date="2016" name="Biosci. Biotechnol. Biochem.">
        <title>Bioconversion of AHX to AOH by resting cells of Burkholderia contaminans CH-1.</title>
        <authorList>
            <person name="Choi J.H."/>
            <person name="Kikuchi A."/>
            <person name="Pumkaeo P."/>
            <person name="Hirai H."/>
            <person name="Tokuyama S."/>
            <person name="Kawagishi H."/>
        </authorList>
    </citation>
    <scope>NUCLEOTIDE SEQUENCE</scope>
    <source>
        <strain evidence="1">CH-1</strain>
        <plasmid evidence="1">pBC453</plasmid>
    </source>
</reference>
<dbReference type="EMBL" id="AP018360">
    <property type="protein sequence ID" value="BBA45421.1"/>
    <property type="molecule type" value="Genomic_DNA"/>
</dbReference>
<name>A0A250LQ45_9BURK</name>
<keyword evidence="1" id="KW-0614">Plasmid</keyword>
<accession>A0A250LQ45</accession>
<geneLocation type="plasmid" evidence="1">
    <name>pBC453</name>
</geneLocation>
<dbReference type="AlphaFoldDB" id="A0A250LQ45"/>
<proteinExistence type="predicted"/>
<gene>
    <name evidence="1" type="ORF">BCCH1_79320</name>
</gene>
<evidence type="ECO:0000313" key="1">
    <source>
        <dbReference type="EMBL" id="BBA45421.1"/>
    </source>
</evidence>
<organism evidence="1">
    <name type="scientific">Burkholderia contaminans</name>
    <dbReference type="NCBI Taxonomy" id="488447"/>
    <lineage>
        <taxon>Bacteria</taxon>
        <taxon>Pseudomonadati</taxon>
        <taxon>Pseudomonadota</taxon>
        <taxon>Betaproteobacteria</taxon>
        <taxon>Burkholderiales</taxon>
        <taxon>Burkholderiaceae</taxon>
        <taxon>Burkholderia</taxon>
        <taxon>Burkholderia cepacia complex</taxon>
    </lineage>
</organism>